<dbReference type="EMBL" id="JAGKHQ010001105">
    <property type="protein sequence ID" value="KAG7461354.1"/>
    <property type="molecule type" value="Genomic_DNA"/>
</dbReference>
<evidence type="ECO:0000256" key="1">
    <source>
        <dbReference type="SAM" id="MobiDB-lite"/>
    </source>
</evidence>
<feature type="region of interest" description="Disordered" evidence="1">
    <location>
        <begin position="1"/>
        <end position="33"/>
    </location>
</feature>
<sequence>MDSKWEATPNEMGGSLTDERNMEQPDERSPAPQATVYVEQITEEMGWRSVPDGNCIKGERRSDLGSAETAAARAALEESAYGRIKQVLRWYLSGFYKKPRGLKKPYNPILGETFRCCWRHPQTDSCTFYIAEQISHSPPISAFYISNRKDGFAISGSILSKSKFYGNSASAILDGKAKLLFLNRNEEYVITMPYAHCRGILCGTMTLELGGKVSIECVKTRCFTKLEFKLKPLLGGSSSVNQISGKIFEENKLMATIQGHWDREVFIHERHSGQQETLWNPNADIRSRRLKRRVVQMDQQGEFESERLWQHVTSAIMDRDQLRATQEKFVLEEAQRKEAKERGDTPWTPRLFHQDSVTSEWTYKHRDSWPWDPENCLCQFEKDGVIQTQERSQRKHNKLLCEFAVAD</sequence>
<dbReference type="PANTHER" id="PTHR10972:SF213">
    <property type="entry name" value="OXYSTEROL-BINDING PROTEIN-RELATED PROTEIN 5"/>
    <property type="match status" value="1"/>
</dbReference>
<protein>
    <recommendedName>
        <fullName evidence="4">Oxysterol-binding protein</fullName>
    </recommendedName>
</protein>
<dbReference type="GO" id="GO:0015485">
    <property type="term" value="F:cholesterol binding"/>
    <property type="evidence" value="ECO:0007669"/>
    <property type="project" value="TreeGrafter"/>
</dbReference>
<accession>A0AAV6PGB9</accession>
<evidence type="ECO:0008006" key="4">
    <source>
        <dbReference type="Google" id="ProtNLM"/>
    </source>
</evidence>
<dbReference type="FunFam" id="2.40.160.120:FF:000020">
    <property type="entry name" value="Oxysterol-binding protein"/>
    <property type="match status" value="1"/>
</dbReference>
<organism evidence="2 3">
    <name type="scientific">Solea senegalensis</name>
    <name type="common">Senegalese sole</name>
    <dbReference type="NCBI Taxonomy" id="28829"/>
    <lineage>
        <taxon>Eukaryota</taxon>
        <taxon>Metazoa</taxon>
        <taxon>Chordata</taxon>
        <taxon>Craniata</taxon>
        <taxon>Vertebrata</taxon>
        <taxon>Euteleostomi</taxon>
        <taxon>Actinopterygii</taxon>
        <taxon>Neopterygii</taxon>
        <taxon>Teleostei</taxon>
        <taxon>Neoteleostei</taxon>
        <taxon>Acanthomorphata</taxon>
        <taxon>Carangaria</taxon>
        <taxon>Pleuronectiformes</taxon>
        <taxon>Pleuronectoidei</taxon>
        <taxon>Soleidae</taxon>
        <taxon>Solea</taxon>
    </lineage>
</organism>
<reference evidence="2 3" key="1">
    <citation type="journal article" date="2021" name="Sci. Rep.">
        <title>Chromosome anchoring in Senegalese sole (Solea senegalensis) reveals sex-associated markers and genome rearrangements in flatfish.</title>
        <authorList>
            <person name="Guerrero-Cozar I."/>
            <person name="Gomez-Garrido J."/>
            <person name="Berbel C."/>
            <person name="Martinez-Blanch J.F."/>
            <person name="Alioto T."/>
            <person name="Claros M.G."/>
            <person name="Gagnaire P.A."/>
            <person name="Manchado M."/>
        </authorList>
    </citation>
    <scope>NUCLEOTIDE SEQUENCE [LARGE SCALE GENOMIC DNA]</scope>
    <source>
        <strain evidence="2">Sse05_10M</strain>
    </source>
</reference>
<dbReference type="InterPro" id="IPR000648">
    <property type="entry name" value="Oxysterol-bd"/>
</dbReference>
<dbReference type="AlphaFoldDB" id="A0AAV6PGB9"/>
<dbReference type="Pfam" id="PF01237">
    <property type="entry name" value="Oxysterol_BP"/>
    <property type="match status" value="1"/>
</dbReference>
<dbReference type="PANTHER" id="PTHR10972">
    <property type="entry name" value="OXYSTEROL-BINDING PROTEIN-RELATED"/>
    <property type="match status" value="1"/>
</dbReference>
<dbReference type="GO" id="GO:0016020">
    <property type="term" value="C:membrane"/>
    <property type="evidence" value="ECO:0007669"/>
    <property type="project" value="TreeGrafter"/>
</dbReference>
<dbReference type="Proteomes" id="UP000693946">
    <property type="component" value="Unassembled WGS sequence"/>
</dbReference>
<name>A0AAV6PGB9_SOLSE</name>
<proteinExistence type="predicted"/>
<dbReference type="GO" id="GO:0032541">
    <property type="term" value="C:cortical endoplasmic reticulum"/>
    <property type="evidence" value="ECO:0007669"/>
    <property type="project" value="TreeGrafter"/>
</dbReference>
<gene>
    <name evidence="2" type="ORF">JOB18_040391</name>
</gene>
<keyword evidence="3" id="KW-1185">Reference proteome</keyword>
<feature type="compositionally biased region" description="Basic and acidic residues" evidence="1">
    <location>
        <begin position="17"/>
        <end position="29"/>
    </location>
</feature>
<comment type="caution">
    <text evidence="2">The sequence shown here is derived from an EMBL/GenBank/DDBJ whole genome shotgun (WGS) entry which is preliminary data.</text>
</comment>
<evidence type="ECO:0000313" key="2">
    <source>
        <dbReference type="EMBL" id="KAG7461354.1"/>
    </source>
</evidence>
<dbReference type="GO" id="GO:0005829">
    <property type="term" value="C:cytosol"/>
    <property type="evidence" value="ECO:0007669"/>
    <property type="project" value="TreeGrafter"/>
</dbReference>
<evidence type="ECO:0000313" key="3">
    <source>
        <dbReference type="Proteomes" id="UP000693946"/>
    </source>
</evidence>